<accession>A0ACA9RMV0</accession>
<sequence>IAQIIEYSKFTYIEKSDQANLTETPPRILAIKHYHKDANTSIVHIGRENYISGTNLCLEQRLLLRVLQENGNVIEINFNNTKEIQDINYCYVNGKNPINIHPLFGKYILVSYVHANDTSDSTTYIDRGMVIDWDGNIISIIDFGPSCLLPNSTIWEPNELIVNNIAPQKGFLRLSRVRGTNHLEWRQYGHRDNGNFNLLQNNTFITDSTDFTDFQVTMLQTLDNGYIIIYSNTLFASAKLYAMKLKYNEKTSVKFILYQSTQPNITFTSIFCSDDYVNVGHLCFASVASTVVTKVPTNTTTIATTALAPLTTSTVLHVRPTTFNEPGAQYYIQMENNFVQNSKYDEAIPGIDPNVWTCQTANIDISQRSIYAGNIVQFYKVNLYRHGSLYFEQLSDSARSDFITILINELTRRIPTEKDRLSSDMRYQFDATVESQILISLSISQAKSDEKLLSTELAKNLNQLIINGAYTGISTGTTTIYLDYNYGFQPT</sequence>
<proteinExistence type="predicted"/>
<evidence type="ECO:0000313" key="1">
    <source>
        <dbReference type="EMBL" id="CAG8800490.1"/>
    </source>
</evidence>
<protein>
    <submittedName>
        <fullName evidence="1">5987_t:CDS:1</fullName>
    </submittedName>
</protein>
<reference evidence="1" key="1">
    <citation type="submission" date="2021-06" db="EMBL/GenBank/DDBJ databases">
        <authorList>
            <person name="Kallberg Y."/>
            <person name="Tangrot J."/>
            <person name="Rosling A."/>
        </authorList>
    </citation>
    <scope>NUCLEOTIDE SEQUENCE</scope>
    <source>
        <strain evidence="1">MA461A</strain>
    </source>
</reference>
<organism evidence="1 2">
    <name type="scientific">Racocetra persica</name>
    <dbReference type="NCBI Taxonomy" id="160502"/>
    <lineage>
        <taxon>Eukaryota</taxon>
        <taxon>Fungi</taxon>
        <taxon>Fungi incertae sedis</taxon>
        <taxon>Mucoromycota</taxon>
        <taxon>Glomeromycotina</taxon>
        <taxon>Glomeromycetes</taxon>
        <taxon>Diversisporales</taxon>
        <taxon>Gigasporaceae</taxon>
        <taxon>Racocetra</taxon>
    </lineage>
</organism>
<name>A0ACA9RMV0_9GLOM</name>
<evidence type="ECO:0000313" key="2">
    <source>
        <dbReference type="Proteomes" id="UP000789920"/>
    </source>
</evidence>
<dbReference type="EMBL" id="CAJVQC010060170">
    <property type="protein sequence ID" value="CAG8800490.1"/>
    <property type="molecule type" value="Genomic_DNA"/>
</dbReference>
<dbReference type="Proteomes" id="UP000789920">
    <property type="component" value="Unassembled WGS sequence"/>
</dbReference>
<feature type="non-terminal residue" evidence="1">
    <location>
        <position position="491"/>
    </location>
</feature>
<feature type="non-terminal residue" evidence="1">
    <location>
        <position position="1"/>
    </location>
</feature>
<comment type="caution">
    <text evidence="1">The sequence shown here is derived from an EMBL/GenBank/DDBJ whole genome shotgun (WGS) entry which is preliminary data.</text>
</comment>
<keyword evidence="2" id="KW-1185">Reference proteome</keyword>
<gene>
    <name evidence="1" type="ORF">RPERSI_LOCUS20934</name>
</gene>